<dbReference type="InterPro" id="IPR028090">
    <property type="entry name" value="JAB_dom_prok"/>
</dbReference>
<evidence type="ECO:0000313" key="11">
    <source>
        <dbReference type="Proteomes" id="UP000186277"/>
    </source>
</evidence>
<dbReference type="Gene3D" id="3.90.1720.10">
    <property type="entry name" value="endopeptidase domain like (from Nostoc punctiforme)"/>
    <property type="match status" value="1"/>
</dbReference>
<dbReference type="SUPFAM" id="SSF54001">
    <property type="entry name" value="Cysteine proteinases"/>
    <property type="match status" value="1"/>
</dbReference>
<dbReference type="PANTHER" id="PTHR34858:SF1">
    <property type="entry name" value="CYSO-CYSTEINE PEPTIDASE"/>
    <property type="match status" value="1"/>
</dbReference>
<dbReference type="Pfam" id="PF00877">
    <property type="entry name" value="NLPC_P60"/>
    <property type="match status" value="1"/>
</dbReference>
<dbReference type="InterPro" id="IPR038765">
    <property type="entry name" value="Papain-like_cys_pep_sf"/>
</dbReference>
<dbReference type="Pfam" id="PF14464">
    <property type="entry name" value="Prok-JAB"/>
    <property type="match status" value="1"/>
</dbReference>
<keyword evidence="11" id="KW-1185">Reference proteome</keyword>
<evidence type="ECO:0000256" key="3">
    <source>
        <dbReference type="ARBA" id="ARBA00022723"/>
    </source>
</evidence>
<feature type="domain" description="NlpC/P60" evidence="9">
    <location>
        <begin position="86"/>
        <end position="223"/>
    </location>
</feature>
<comment type="similarity">
    <text evidence="1">Belongs to the peptidase C40 family.</text>
</comment>
<dbReference type="GO" id="GO:0008234">
    <property type="term" value="F:cysteine-type peptidase activity"/>
    <property type="evidence" value="ECO:0007669"/>
    <property type="project" value="UniProtKB-KW"/>
</dbReference>
<keyword evidence="7" id="KW-0482">Metalloprotease</keyword>
<organism evidence="10 11">
    <name type="scientific">Xenorhabdus thuongxuanensis</name>
    <dbReference type="NCBI Taxonomy" id="1873484"/>
    <lineage>
        <taxon>Bacteria</taxon>
        <taxon>Pseudomonadati</taxon>
        <taxon>Pseudomonadota</taxon>
        <taxon>Gammaproteobacteria</taxon>
        <taxon>Enterobacterales</taxon>
        <taxon>Morganellaceae</taxon>
        <taxon>Xenorhabdus</taxon>
    </lineage>
</organism>
<dbReference type="GO" id="GO:0008235">
    <property type="term" value="F:metalloexopeptidase activity"/>
    <property type="evidence" value="ECO:0007669"/>
    <property type="project" value="TreeGrafter"/>
</dbReference>
<dbReference type="AlphaFoldDB" id="A0A1Q5U3Q2"/>
<keyword evidence="3" id="KW-0479">Metal-binding</keyword>
<evidence type="ECO:0000259" key="8">
    <source>
        <dbReference type="PROSITE" id="PS50249"/>
    </source>
</evidence>
<gene>
    <name evidence="10" type="ORF">Xentx_01717</name>
</gene>
<evidence type="ECO:0000256" key="6">
    <source>
        <dbReference type="ARBA" id="ARBA00022833"/>
    </source>
</evidence>
<sequence>MIDNDILAHAACMTPQESCGLVIHNETGEHYIPCTNQSPEPENHFFIAFEDFVLASQQGEVIAVVHSHPDGVPYLSAADRVHQLKTQLPWWLVCEGEIQKFQCVPPLLGREFVHGSTDCYGVFRDAYHLAGYDLPDFERQDNWWRQDKELYLNNLAGQGFRQVKRDIRPGDIILCCYASSRANHAAIYLGGQMILHHIPNQLSKREVYNERWQRFTHSIWRYQHWQPSAFTGIYNDLAAGLT</sequence>
<evidence type="ECO:0000256" key="1">
    <source>
        <dbReference type="ARBA" id="ARBA00007074"/>
    </source>
</evidence>
<keyword evidence="2" id="KW-0645">Protease</keyword>
<dbReference type="InterPro" id="IPR037518">
    <property type="entry name" value="MPN"/>
</dbReference>
<feature type="domain" description="MPN" evidence="8">
    <location>
        <begin position="1"/>
        <end position="123"/>
    </location>
</feature>
<dbReference type="GO" id="GO:0006508">
    <property type="term" value="P:proteolysis"/>
    <property type="evidence" value="ECO:0007669"/>
    <property type="project" value="UniProtKB-KW"/>
</dbReference>
<evidence type="ECO:0000256" key="7">
    <source>
        <dbReference type="ARBA" id="ARBA00023049"/>
    </source>
</evidence>
<evidence type="ECO:0000259" key="9">
    <source>
        <dbReference type="PROSITE" id="PS51935"/>
    </source>
</evidence>
<dbReference type="CDD" id="cd08073">
    <property type="entry name" value="MPN_NLPC_P60"/>
    <property type="match status" value="1"/>
</dbReference>
<keyword evidence="4" id="KW-0378">Hydrolase</keyword>
<dbReference type="RefSeq" id="WP_074019824.1">
    <property type="nucleotide sequence ID" value="NZ_CAWMWP010000120.1"/>
</dbReference>
<keyword evidence="6" id="KW-0862">Zinc</keyword>
<dbReference type="PANTHER" id="PTHR34858">
    <property type="entry name" value="CYSO-CYSTEINE PEPTIDASE"/>
    <property type="match status" value="1"/>
</dbReference>
<name>A0A1Q5U3Q2_9GAMM</name>
<dbReference type="PROSITE" id="PS50249">
    <property type="entry name" value="MPN"/>
    <property type="match status" value="1"/>
</dbReference>
<dbReference type="Gene3D" id="3.40.140.10">
    <property type="entry name" value="Cytidine Deaminase, domain 2"/>
    <property type="match status" value="1"/>
</dbReference>
<accession>A0A1Q5U3Q2</accession>
<dbReference type="InterPro" id="IPR000064">
    <property type="entry name" value="NLP_P60_dom"/>
</dbReference>
<dbReference type="SUPFAM" id="SSF102712">
    <property type="entry name" value="JAB1/MPN domain"/>
    <property type="match status" value="1"/>
</dbReference>
<reference evidence="10 11" key="1">
    <citation type="submission" date="2016-09" db="EMBL/GenBank/DDBJ databases">
        <title>Xenorhabdus thuongxuanensis sp. nov. and Xenorhabdus eapokensis sp. nov., isolated from Steinernema species.</title>
        <authorList>
            <person name="Kaempfer P."/>
            <person name="Tobias N.J."/>
            <person name="Phan Ke L."/>
            <person name="Bode H.B."/>
            <person name="Glaeser S.P."/>
        </authorList>
    </citation>
    <scope>NUCLEOTIDE SEQUENCE [LARGE SCALE GENOMIC DNA]</scope>
    <source>
        <strain evidence="10 11">30TX1</strain>
    </source>
</reference>
<dbReference type="EMBL" id="MKGR01000009">
    <property type="protein sequence ID" value="OKP07113.1"/>
    <property type="molecule type" value="Genomic_DNA"/>
</dbReference>
<comment type="caution">
    <text evidence="10">The sequence shown here is derived from an EMBL/GenBank/DDBJ whole genome shotgun (WGS) entry which is preliminary data.</text>
</comment>
<proteinExistence type="inferred from homology"/>
<dbReference type="GO" id="GO:0008270">
    <property type="term" value="F:zinc ion binding"/>
    <property type="evidence" value="ECO:0007669"/>
    <property type="project" value="TreeGrafter"/>
</dbReference>
<dbReference type="Proteomes" id="UP000186277">
    <property type="component" value="Unassembled WGS sequence"/>
</dbReference>
<evidence type="ECO:0000313" key="10">
    <source>
        <dbReference type="EMBL" id="OKP07113.1"/>
    </source>
</evidence>
<dbReference type="PROSITE" id="PS51935">
    <property type="entry name" value="NLPC_P60"/>
    <property type="match status" value="1"/>
</dbReference>
<evidence type="ECO:0000256" key="2">
    <source>
        <dbReference type="ARBA" id="ARBA00022670"/>
    </source>
</evidence>
<dbReference type="OrthoDB" id="1494599at2"/>
<protein>
    <submittedName>
        <fullName evidence="10">Tail protein</fullName>
    </submittedName>
</protein>
<evidence type="ECO:0000256" key="4">
    <source>
        <dbReference type="ARBA" id="ARBA00022801"/>
    </source>
</evidence>
<evidence type="ECO:0000256" key="5">
    <source>
        <dbReference type="ARBA" id="ARBA00022807"/>
    </source>
</evidence>
<dbReference type="InterPro" id="IPR051929">
    <property type="entry name" value="VirAsm_ModProt"/>
</dbReference>
<keyword evidence="5" id="KW-0788">Thiol protease</keyword>